<dbReference type="EMBL" id="HACA01019944">
    <property type="protein sequence ID" value="CDW37305.1"/>
    <property type="molecule type" value="Transcribed_RNA"/>
</dbReference>
<dbReference type="SUPFAM" id="SSF52540">
    <property type="entry name" value="P-loop containing nucleoside triphosphate hydrolases"/>
    <property type="match status" value="1"/>
</dbReference>
<feature type="signal peptide" evidence="1">
    <location>
        <begin position="1"/>
        <end position="16"/>
    </location>
</feature>
<proteinExistence type="predicted"/>
<reference evidence="2" key="1">
    <citation type="submission" date="2014-05" db="EMBL/GenBank/DDBJ databases">
        <authorList>
            <person name="Chronopoulou M."/>
        </authorList>
    </citation>
    <scope>NUCLEOTIDE SEQUENCE</scope>
    <source>
        <tissue evidence="2">Whole organism</tissue>
    </source>
</reference>
<feature type="chain" id="PRO_5005488699" evidence="1">
    <location>
        <begin position="17"/>
        <end position="85"/>
    </location>
</feature>
<organism evidence="2">
    <name type="scientific">Lepeophtheirus salmonis</name>
    <name type="common">Salmon louse</name>
    <name type="synonym">Caligus salmonis</name>
    <dbReference type="NCBI Taxonomy" id="72036"/>
    <lineage>
        <taxon>Eukaryota</taxon>
        <taxon>Metazoa</taxon>
        <taxon>Ecdysozoa</taxon>
        <taxon>Arthropoda</taxon>
        <taxon>Crustacea</taxon>
        <taxon>Multicrustacea</taxon>
        <taxon>Hexanauplia</taxon>
        <taxon>Copepoda</taxon>
        <taxon>Siphonostomatoida</taxon>
        <taxon>Caligidae</taxon>
        <taxon>Lepeophtheirus</taxon>
    </lineage>
</organism>
<evidence type="ECO:0000313" key="2">
    <source>
        <dbReference type="EMBL" id="CDW37305.1"/>
    </source>
</evidence>
<name>A0A0K2UGT4_LEPSM</name>
<dbReference type="AlphaFoldDB" id="A0A0K2UGT4"/>
<protein>
    <submittedName>
        <fullName evidence="2">Uncharacterized protein</fullName>
    </submittedName>
</protein>
<dbReference type="InterPro" id="IPR027417">
    <property type="entry name" value="P-loop_NTPase"/>
</dbReference>
<keyword evidence="1" id="KW-0732">Signal</keyword>
<accession>A0A0K2UGT4</accession>
<sequence length="85" mass="9532">MSKLILLCIFIMVEEGKKKAMGMTINKSQDQTFDKITLYLPKSVFSHGQLYVAFLRVSNGCAGLIIFISDGPKITTNVVYTQVFH</sequence>
<evidence type="ECO:0000256" key="1">
    <source>
        <dbReference type="SAM" id="SignalP"/>
    </source>
</evidence>